<organism evidence="4 6">
    <name type="scientific">Xylella taiwanensis</name>
    <dbReference type="NCBI Taxonomy" id="1444770"/>
    <lineage>
        <taxon>Bacteria</taxon>
        <taxon>Pseudomonadati</taxon>
        <taxon>Pseudomonadota</taxon>
        <taxon>Gammaproteobacteria</taxon>
        <taxon>Lysobacterales</taxon>
        <taxon>Lysobacteraceae</taxon>
        <taxon>Xylella</taxon>
    </lineage>
</organism>
<dbReference type="Pfam" id="PF01183">
    <property type="entry name" value="Glyco_hydro_25"/>
    <property type="match status" value="1"/>
</dbReference>
<dbReference type="PANTHER" id="PTHR34135">
    <property type="entry name" value="LYSOZYME"/>
    <property type="match status" value="1"/>
</dbReference>
<keyword evidence="2 5" id="KW-0378">Hydrolase</keyword>
<evidence type="ECO:0000256" key="3">
    <source>
        <dbReference type="ARBA" id="ARBA00023295"/>
    </source>
</evidence>
<dbReference type="CDD" id="cd00599">
    <property type="entry name" value="GH25_muramidase"/>
    <property type="match status" value="1"/>
</dbReference>
<dbReference type="InterPro" id="IPR017853">
    <property type="entry name" value="GH"/>
</dbReference>
<accession>Z9JH58</accession>
<gene>
    <name evidence="4" type="ORF">AF72_10660</name>
    <name evidence="5" type="ORF">LPH55_10425</name>
</gene>
<reference evidence="4 6" key="1">
    <citation type="journal article" date="2014" name="Genome Announc.">
        <title>Draft Genome Sequence of Xylella fastidiosa Pear Leaf Scorch Strain in Taiwan.</title>
        <authorList>
            <person name="Su C.C."/>
            <person name="Deng W.L."/>
            <person name="Jan F.J."/>
            <person name="Chang C.J."/>
            <person name="Huang H."/>
            <person name="Chen J."/>
        </authorList>
    </citation>
    <scope>NUCLEOTIDE SEQUENCE [LARGE SCALE GENOMIC DNA]</scope>
    <source>
        <strain evidence="4 6">PLS229</strain>
    </source>
</reference>
<dbReference type="GO" id="GO:0016052">
    <property type="term" value="P:carbohydrate catabolic process"/>
    <property type="evidence" value="ECO:0007669"/>
    <property type="project" value="TreeGrafter"/>
</dbReference>
<dbReference type="EMBL" id="JAJPPU010000002">
    <property type="protein sequence ID" value="MCD8473857.1"/>
    <property type="molecule type" value="Genomic_DNA"/>
</dbReference>
<comment type="caution">
    <text evidence="4">The sequence shown here is derived from an EMBL/GenBank/DDBJ whole genome shotgun (WGS) entry which is preliminary data.</text>
</comment>
<protein>
    <submittedName>
        <fullName evidence="5">Glycoside hydrolase family 25 protein</fullName>
    </submittedName>
    <submittedName>
        <fullName evidence="4">Muramidase</fullName>
    </submittedName>
</protein>
<dbReference type="PANTHER" id="PTHR34135:SF2">
    <property type="entry name" value="LYSOZYME"/>
    <property type="match status" value="1"/>
</dbReference>
<evidence type="ECO:0000313" key="6">
    <source>
        <dbReference type="Proteomes" id="UP000020406"/>
    </source>
</evidence>
<dbReference type="GO" id="GO:0009253">
    <property type="term" value="P:peptidoglycan catabolic process"/>
    <property type="evidence" value="ECO:0007669"/>
    <property type="project" value="InterPro"/>
</dbReference>
<dbReference type="InterPro" id="IPR002053">
    <property type="entry name" value="Glyco_hydro_25"/>
</dbReference>
<evidence type="ECO:0000313" key="5">
    <source>
        <dbReference type="EMBL" id="MCD8473857.1"/>
    </source>
</evidence>
<dbReference type="SMART" id="SM00641">
    <property type="entry name" value="Glyco_25"/>
    <property type="match status" value="1"/>
</dbReference>
<dbReference type="GO" id="GO:0003796">
    <property type="term" value="F:lysozyme activity"/>
    <property type="evidence" value="ECO:0007669"/>
    <property type="project" value="InterPro"/>
</dbReference>
<sequence length="205" mass="23022">MFKKGIDISHWNGDIDFIKVKGANIDYVFIKATEGATYHDPLYVKNRSGALSAGMKAGTYHYFRALSSTPEAQKDNIVNVLTKNGFNSSHEYLALSVARVGNEEAKPEVIADNLYKLLLLLGKEYIIGDRKPLIYCSKGFWDESVAGDRHNFSEYPLWVANWDVDEPKIPQTWSKAGKTWSVWQYSSKGSIPGINGDVLLDNVRL</sequence>
<evidence type="ECO:0000256" key="2">
    <source>
        <dbReference type="ARBA" id="ARBA00022801"/>
    </source>
</evidence>
<dbReference type="Proteomes" id="UP001430701">
    <property type="component" value="Unassembled WGS sequence"/>
</dbReference>
<comment type="similarity">
    <text evidence="1">Belongs to the glycosyl hydrolase 25 family.</text>
</comment>
<dbReference type="GO" id="GO:0016998">
    <property type="term" value="P:cell wall macromolecule catabolic process"/>
    <property type="evidence" value="ECO:0007669"/>
    <property type="project" value="InterPro"/>
</dbReference>
<keyword evidence="7" id="KW-1185">Reference proteome</keyword>
<dbReference type="RefSeq" id="WP_038272147.1">
    <property type="nucleotide sequence ID" value="NZ_CP053627.1"/>
</dbReference>
<dbReference type="AlphaFoldDB" id="Z9JH58"/>
<name>Z9JH58_9GAMM</name>
<dbReference type="InterPro" id="IPR018077">
    <property type="entry name" value="Glyco_hydro_fam25_subgr"/>
</dbReference>
<reference evidence="5" key="2">
    <citation type="submission" date="2021-11" db="EMBL/GenBank/DDBJ databases">
        <title>Genome sequence of Xylella taiwanensis PLS432.</title>
        <authorList>
            <person name="Weng L.-W."/>
            <person name="Su C.-C."/>
            <person name="Tsai C.-W."/>
            <person name="Kuo C.-H."/>
        </authorList>
    </citation>
    <scope>NUCLEOTIDE SEQUENCE</scope>
    <source>
        <strain evidence="5">PLS432</strain>
    </source>
</reference>
<evidence type="ECO:0000313" key="4">
    <source>
        <dbReference type="EMBL" id="EWS77499.1"/>
    </source>
</evidence>
<proteinExistence type="inferred from homology"/>
<dbReference type="EMBL" id="JDSQ01000019">
    <property type="protein sequence ID" value="EWS77499.1"/>
    <property type="molecule type" value="Genomic_DNA"/>
</dbReference>
<evidence type="ECO:0000313" key="7">
    <source>
        <dbReference type="Proteomes" id="UP001430701"/>
    </source>
</evidence>
<dbReference type="Proteomes" id="UP000020406">
    <property type="component" value="Unassembled WGS sequence"/>
</dbReference>
<keyword evidence="3" id="KW-0326">Glycosidase</keyword>
<dbReference type="Gene3D" id="3.20.20.80">
    <property type="entry name" value="Glycosidases"/>
    <property type="match status" value="1"/>
</dbReference>
<dbReference type="GeneID" id="68900754"/>
<dbReference type="KEGG" id="xtw:AB672_05580"/>
<dbReference type="eggNOG" id="COG3757">
    <property type="taxonomic scope" value="Bacteria"/>
</dbReference>
<evidence type="ECO:0000256" key="1">
    <source>
        <dbReference type="ARBA" id="ARBA00010646"/>
    </source>
</evidence>
<dbReference type="PROSITE" id="PS51904">
    <property type="entry name" value="GLYCOSYL_HYDROL_F25_2"/>
    <property type="match status" value="1"/>
</dbReference>
<dbReference type="OrthoDB" id="9798192at2"/>
<dbReference type="SUPFAM" id="SSF51445">
    <property type="entry name" value="(Trans)glycosidases"/>
    <property type="match status" value="1"/>
</dbReference>